<keyword evidence="8" id="KW-1185">Reference proteome</keyword>
<keyword evidence="2" id="KW-0238">DNA-binding</keyword>
<dbReference type="PANTHER" id="PTHR43280:SF10">
    <property type="entry name" value="REGULATORY PROTEIN POCR"/>
    <property type="match status" value="1"/>
</dbReference>
<accession>A0ABW0HW16</accession>
<proteinExistence type="predicted"/>
<dbReference type="RefSeq" id="WP_378135248.1">
    <property type="nucleotide sequence ID" value="NZ_JBHSMI010000028.1"/>
</dbReference>
<dbReference type="SMART" id="SM00448">
    <property type="entry name" value="REC"/>
    <property type="match status" value="1"/>
</dbReference>
<dbReference type="SUPFAM" id="SSF46689">
    <property type="entry name" value="Homeodomain-like"/>
    <property type="match status" value="2"/>
</dbReference>
<dbReference type="InterPro" id="IPR011006">
    <property type="entry name" value="CheY-like_superfamily"/>
</dbReference>
<dbReference type="Gene3D" id="3.40.50.2300">
    <property type="match status" value="1"/>
</dbReference>
<dbReference type="SMART" id="SM00342">
    <property type="entry name" value="HTH_ARAC"/>
    <property type="match status" value="1"/>
</dbReference>
<feature type="domain" description="HTH araC/xylS-type" evidence="5">
    <location>
        <begin position="328"/>
        <end position="426"/>
    </location>
</feature>
<evidence type="ECO:0000313" key="8">
    <source>
        <dbReference type="Proteomes" id="UP001596113"/>
    </source>
</evidence>
<evidence type="ECO:0000256" key="1">
    <source>
        <dbReference type="ARBA" id="ARBA00023015"/>
    </source>
</evidence>
<dbReference type="PANTHER" id="PTHR43280">
    <property type="entry name" value="ARAC-FAMILY TRANSCRIPTIONAL REGULATOR"/>
    <property type="match status" value="1"/>
</dbReference>
<dbReference type="Pfam" id="PF00072">
    <property type="entry name" value="Response_reg"/>
    <property type="match status" value="1"/>
</dbReference>
<feature type="domain" description="Response regulatory" evidence="6">
    <location>
        <begin position="3"/>
        <end position="120"/>
    </location>
</feature>
<dbReference type="PROSITE" id="PS50110">
    <property type="entry name" value="RESPONSE_REGULATORY"/>
    <property type="match status" value="1"/>
</dbReference>
<dbReference type="PRINTS" id="PR00032">
    <property type="entry name" value="HTHARAC"/>
</dbReference>
<dbReference type="SUPFAM" id="SSF52172">
    <property type="entry name" value="CheY-like"/>
    <property type="match status" value="1"/>
</dbReference>
<name>A0ABW0HW16_9BACL</name>
<evidence type="ECO:0000256" key="4">
    <source>
        <dbReference type="PROSITE-ProRule" id="PRU00169"/>
    </source>
</evidence>
<dbReference type="EMBL" id="JBHSMI010000028">
    <property type="protein sequence ID" value="MFC5404708.1"/>
    <property type="molecule type" value="Genomic_DNA"/>
</dbReference>
<sequence length="431" mass="49156">MYRLLIVDDEPSIVDGLTQHFQEMKELELDICKAYSAEEALDIVKRTKIDITISDIQMPGRNGLDLAEDIQSYWPACRMIILTGYSEFDYAYSAIQRNVSSYILKTEGIEPIVEAVKASITRIDEENRNRDILENARQQATVAKPLLTKEFFEALLLGESASSILRGDHFARLELHLDRELPILMIVGKVDEWEEGVSYSNKHDIFDDIQQIFARHLLAAFQVESTVSDHSVLVWFIQPATDANYLKAMLEPVQNDCKDLLGITISFVVSGDRLNWNEVGQQFGLLKSALQKSMEFGQKMAVIDLGMHEGFSMWESGKSADREHILIERIHKFIGENLGGDLSLARIAESVYFNPSYLSRFYKQNTGRNISEYMNATKAQAAITMLGNMQLKVNEIALKLGFESPSYFTAFFRKMTGRTPLEYRETLQNKW</sequence>
<comment type="caution">
    <text evidence="7">The sequence shown here is derived from an EMBL/GenBank/DDBJ whole genome shotgun (WGS) entry which is preliminary data.</text>
</comment>
<evidence type="ECO:0000256" key="3">
    <source>
        <dbReference type="ARBA" id="ARBA00023163"/>
    </source>
</evidence>
<dbReference type="InterPro" id="IPR009057">
    <property type="entry name" value="Homeodomain-like_sf"/>
</dbReference>
<evidence type="ECO:0000313" key="7">
    <source>
        <dbReference type="EMBL" id="MFC5404708.1"/>
    </source>
</evidence>
<gene>
    <name evidence="7" type="ORF">ACFPOF_18375</name>
</gene>
<keyword evidence="1" id="KW-0805">Transcription regulation</keyword>
<dbReference type="InterPro" id="IPR001789">
    <property type="entry name" value="Sig_transdc_resp-reg_receiver"/>
</dbReference>
<dbReference type="CDD" id="cd17536">
    <property type="entry name" value="REC_YesN-like"/>
    <property type="match status" value="1"/>
</dbReference>
<dbReference type="InterPro" id="IPR018062">
    <property type="entry name" value="HTH_AraC-typ_CS"/>
</dbReference>
<dbReference type="PROSITE" id="PS00041">
    <property type="entry name" value="HTH_ARAC_FAMILY_1"/>
    <property type="match status" value="1"/>
</dbReference>
<dbReference type="Pfam" id="PF12833">
    <property type="entry name" value="HTH_18"/>
    <property type="match status" value="1"/>
</dbReference>
<organism evidence="7 8">
    <name type="scientific">Cohnella soli</name>
    <dbReference type="NCBI Taxonomy" id="425005"/>
    <lineage>
        <taxon>Bacteria</taxon>
        <taxon>Bacillati</taxon>
        <taxon>Bacillota</taxon>
        <taxon>Bacilli</taxon>
        <taxon>Bacillales</taxon>
        <taxon>Paenibacillaceae</taxon>
        <taxon>Cohnella</taxon>
    </lineage>
</organism>
<dbReference type="Proteomes" id="UP001596113">
    <property type="component" value="Unassembled WGS sequence"/>
</dbReference>
<protein>
    <submittedName>
        <fullName evidence="7">Response regulator</fullName>
    </submittedName>
</protein>
<dbReference type="InterPro" id="IPR020449">
    <property type="entry name" value="Tscrpt_reg_AraC-type_HTH"/>
</dbReference>
<evidence type="ECO:0000256" key="2">
    <source>
        <dbReference type="ARBA" id="ARBA00023125"/>
    </source>
</evidence>
<evidence type="ECO:0000259" key="5">
    <source>
        <dbReference type="PROSITE" id="PS01124"/>
    </source>
</evidence>
<keyword evidence="4" id="KW-0597">Phosphoprotein</keyword>
<dbReference type="Gene3D" id="1.10.10.60">
    <property type="entry name" value="Homeodomain-like"/>
    <property type="match status" value="2"/>
</dbReference>
<keyword evidence="3" id="KW-0804">Transcription</keyword>
<dbReference type="InterPro" id="IPR018060">
    <property type="entry name" value="HTH_AraC"/>
</dbReference>
<feature type="modified residue" description="4-aspartylphosphate" evidence="4">
    <location>
        <position position="55"/>
    </location>
</feature>
<reference evidence="8" key="1">
    <citation type="journal article" date="2019" name="Int. J. Syst. Evol. Microbiol.">
        <title>The Global Catalogue of Microorganisms (GCM) 10K type strain sequencing project: providing services to taxonomists for standard genome sequencing and annotation.</title>
        <authorList>
            <consortium name="The Broad Institute Genomics Platform"/>
            <consortium name="The Broad Institute Genome Sequencing Center for Infectious Disease"/>
            <person name="Wu L."/>
            <person name="Ma J."/>
        </authorList>
    </citation>
    <scope>NUCLEOTIDE SEQUENCE [LARGE SCALE GENOMIC DNA]</scope>
    <source>
        <strain evidence="8">CGMCC 1.18575</strain>
    </source>
</reference>
<dbReference type="PROSITE" id="PS01124">
    <property type="entry name" value="HTH_ARAC_FAMILY_2"/>
    <property type="match status" value="1"/>
</dbReference>
<evidence type="ECO:0000259" key="6">
    <source>
        <dbReference type="PROSITE" id="PS50110"/>
    </source>
</evidence>